<dbReference type="InterPro" id="IPR047640">
    <property type="entry name" value="RpiR-like"/>
</dbReference>
<sequence length="299" mass="31869">MAEQYERYSPTAGGILTRIRGVEPTLSAAHHRIAEVILAEPEVVAACTITELAERCGTSLTTITRFCRGLGLGGYPELRLALATELGRSKANGPIRRAVTFAPDDPTSQVLRSLTMSDTAAMDETAAQLDVSALDRAASALVRARFIDFFAVSGSAGITLDLQLRLHAAGRPCALWTDVHNALASANARDHRDVAVAVSHSGTTAEVVEPLALARERGATTIAITNYPRSPLADVAEIVLTTAAGESSPFRAGAMAARHPQMLVLDCLYVGVVQRTHETTDLLLTSATEVINQHRLPQR</sequence>
<keyword evidence="2 6" id="KW-0238">DNA-binding</keyword>
<dbReference type="GO" id="GO:0097367">
    <property type="term" value="F:carbohydrate derivative binding"/>
    <property type="evidence" value="ECO:0007669"/>
    <property type="project" value="InterPro"/>
</dbReference>
<proteinExistence type="predicted"/>
<dbReference type="GO" id="GO:0003700">
    <property type="term" value="F:DNA-binding transcription factor activity"/>
    <property type="evidence" value="ECO:0007669"/>
    <property type="project" value="InterPro"/>
</dbReference>
<evidence type="ECO:0000256" key="2">
    <source>
        <dbReference type="ARBA" id="ARBA00023125"/>
    </source>
</evidence>
<gene>
    <name evidence="6" type="ORF">HDA44_001432</name>
</gene>
<dbReference type="InterPro" id="IPR035472">
    <property type="entry name" value="RpiR-like_SIS"/>
</dbReference>
<keyword evidence="1" id="KW-0805">Transcription regulation</keyword>
<dbReference type="GO" id="GO:1901135">
    <property type="term" value="P:carbohydrate derivative metabolic process"/>
    <property type="evidence" value="ECO:0007669"/>
    <property type="project" value="InterPro"/>
</dbReference>
<feature type="domain" description="HTH rpiR-type" evidence="4">
    <location>
        <begin position="13"/>
        <end position="89"/>
    </location>
</feature>
<dbReference type="InterPro" id="IPR000281">
    <property type="entry name" value="HTH_RpiR"/>
</dbReference>
<dbReference type="InterPro" id="IPR036388">
    <property type="entry name" value="WH-like_DNA-bd_sf"/>
</dbReference>
<dbReference type="Pfam" id="PF01418">
    <property type="entry name" value="HTH_6"/>
    <property type="match status" value="1"/>
</dbReference>
<dbReference type="EMBL" id="JACHNF010000001">
    <property type="protein sequence ID" value="MBB5978091.1"/>
    <property type="molecule type" value="Genomic_DNA"/>
</dbReference>
<evidence type="ECO:0000256" key="3">
    <source>
        <dbReference type="ARBA" id="ARBA00023163"/>
    </source>
</evidence>
<dbReference type="RefSeq" id="WP_184832343.1">
    <property type="nucleotide sequence ID" value="NZ_BAAAVN010000004.1"/>
</dbReference>
<dbReference type="Pfam" id="PF01380">
    <property type="entry name" value="SIS"/>
    <property type="match status" value="1"/>
</dbReference>
<evidence type="ECO:0000259" key="4">
    <source>
        <dbReference type="PROSITE" id="PS51071"/>
    </source>
</evidence>
<dbReference type="InterPro" id="IPR001347">
    <property type="entry name" value="SIS_dom"/>
</dbReference>
<dbReference type="Proteomes" id="UP000558997">
    <property type="component" value="Unassembled WGS sequence"/>
</dbReference>
<evidence type="ECO:0000256" key="1">
    <source>
        <dbReference type="ARBA" id="ARBA00023015"/>
    </source>
</evidence>
<dbReference type="CDD" id="cd05013">
    <property type="entry name" value="SIS_RpiR"/>
    <property type="match status" value="1"/>
</dbReference>
<evidence type="ECO:0000259" key="5">
    <source>
        <dbReference type="PROSITE" id="PS51464"/>
    </source>
</evidence>
<dbReference type="GO" id="GO:0003677">
    <property type="term" value="F:DNA binding"/>
    <property type="evidence" value="ECO:0007669"/>
    <property type="project" value="UniProtKB-KW"/>
</dbReference>
<dbReference type="InterPro" id="IPR009057">
    <property type="entry name" value="Homeodomain-like_sf"/>
</dbReference>
<feature type="domain" description="SIS" evidence="5">
    <location>
        <begin position="137"/>
        <end position="278"/>
    </location>
</feature>
<dbReference type="SUPFAM" id="SSF46689">
    <property type="entry name" value="Homeodomain-like"/>
    <property type="match status" value="1"/>
</dbReference>
<dbReference type="AlphaFoldDB" id="A0A841DJM2"/>
<reference evidence="6 7" key="1">
    <citation type="submission" date="2020-08" db="EMBL/GenBank/DDBJ databases">
        <title>Sequencing the genomes of 1000 actinobacteria strains.</title>
        <authorList>
            <person name="Klenk H.-P."/>
        </authorList>
    </citation>
    <scope>NUCLEOTIDE SEQUENCE [LARGE SCALE GENOMIC DNA]</scope>
    <source>
        <strain evidence="6 7">DSM 17294</strain>
    </source>
</reference>
<dbReference type="PANTHER" id="PTHR30514">
    <property type="entry name" value="GLUCOKINASE"/>
    <property type="match status" value="1"/>
</dbReference>
<evidence type="ECO:0000313" key="6">
    <source>
        <dbReference type="EMBL" id="MBB5978091.1"/>
    </source>
</evidence>
<name>A0A841DJM2_9ACTN</name>
<protein>
    <submittedName>
        <fullName evidence="6">DNA-binding MurR/RpiR family transcriptional regulator</fullName>
    </submittedName>
</protein>
<organism evidence="6 7">
    <name type="scientific">Kribbella solani</name>
    <dbReference type="NCBI Taxonomy" id="236067"/>
    <lineage>
        <taxon>Bacteria</taxon>
        <taxon>Bacillati</taxon>
        <taxon>Actinomycetota</taxon>
        <taxon>Actinomycetes</taxon>
        <taxon>Propionibacteriales</taxon>
        <taxon>Kribbellaceae</taxon>
        <taxon>Kribbella</taxon>
    </lineage>
</organism>
<dbReference type="InterPro" id="IPR046348">
    <property type="entry name" value="SIS_dom_sf"/>
</dbReference>
<keyword evidence="7" id="KW-1185">Reference proteome</keyword>
<comment type="caution">
    <text evidence="6">The sequence shown here is derived from an EMBL/GenBank/DDBJ whole genome shotgun (WGS) entry which is preliminary data.</text>
</comment>
<keyword evidence="3" id="KW-0804">Transcription</keyword>
<dbReference type="PROSITE" id="PS51071">
    <property type="entry name" value="HTH_RPIR"/>
    <property type="match status" value="1"/>
</dbReference>
<dbReference type="PROSITE" id="PS51464">
    <property type="entry name" value="SIS"/>
    <property type="match status" value="1"/>
</dbReference>
<accession>A0A841DJM2</accession>
<dbReference type="Gene3D" id="1.10.10.10">
    <property type="entry name" value="Winged helix-like DNA-binding domain superfamily/Winged helix DNA-binding domain"/>
    <property type="match status" value="1"/>
</dbReference>
<dbReference type="PANTHER" id="PTHR30514:SF1">
    <property type="entry name" value="HTH-TYPE TRANSCRIPTIONAL REGULATOR HEXR-RELATED"/>
    <property type="match status" value="1"/>
</dbReference>
<dbReference type="Gene3D" id="3.40.50.10490">
    <property type="entry name" value="Glucose-6-phosphate isomerase like protein, domain 1"/>
    <property type="match status" value="1"/>
</dbReference>
<evidence type="ECO:0000313" key="7">
    <source>
        <dbReference type="Proteomes" id="UP000558997"/>
    </source>
</evidence>
<dbReference type="SUPFAM" id="SSF53697">
    <property type="entry name" value="SIS domain"/>
    <property type="match status" value="1"/>
</dbReference>